<keyword evidence="7 12" id="KW-0472">Membrane</keyword>
<evidence type="ECO:0000256" key="6">
    <source>
        <dbReference type="ARBA" id="ARBA00022989"/>
    </source>
</evidence>
<dbReference type="SUPFAM" id="SSF82895">
    <property type="entry name" value="TSP-1 type 1 repeat"/>
    <property type="match status" value="2"/>
</dbReference>
<keyword evidence="11 12" id="KW-0393">Immunoglobulin domain</keyword>
<feature type="chain" id="PRO_5041776071" description="Netrin receptor UNC5" evidence="12">
    <location>
        <begin position="33"/>
        <end position="1119"/>
    </location>
</feature>
<evidence type="ECO:0000256" key="5">
    <source>
        <dbReference type="ARBA" id="ARBA00022729"/>
    </source>
</evidence>
<dbReference type="Gene3D" id="1.10.533.10">
    <property type="entry name" value="Death Domain, Fas"/>
    <property type="match status" value="1"/>
</dbReference>
<dbReference type="CDD" id="cd08781">
    <property type="entry name" value="Death_UNC5-like"/>
    <property type="match status" value="1"/>
</dbReference>
<dbReference type="PROSITE" id="PS50092">
    <property type="entry name" value="TSP1"/>
    <property type="match status" value="2"/>
</dbReference>
<dbReference type="InterPro" id="IPR013783">
    <property type="entry name" value="Ig-like_fold"/>
</dbReference>
<dbReference type="InterPro" id="IPR036179">
    <property type="entry name" value="Ig-like_dom_sf"/>
</dbReference>
<dbReference type="GO" id="GO:0008045">
    <property type="term" value="P:motor neuron axon guidance"/>
    <property type="evidence" value="ECO:0007669"/>
    <property type="project" value="TreeGrafter"/>
</dbReference>
<feature type="transmembrane region" description="Helical" evidence="12">
    <location>
        <begin position="508"/>
        <end position="526"/>
    </location>
</feature>
<evidence type="ECO:0000256" key="2">
    <source>
        <dbReference type="ARBA" id="ARBA00009844"/>
    </source>
</evidence>
<keyword evidence="8" id="KW-1015">Disulfide bond</keyword>
<feature type="domain" description="Ig-like" evidence="14">
    <location>
        <begin position="157"/>
        <end position="265"/>
    </location>
</feature>
<evidence type="ECO:0000256" key="4">
    <source>
        <dbReference type="ARBA" id="ARBA00022692"/>
    </source>
</evidence>
<keyword evidence="10" id="KW-0325">Glycoprotein</keyword>
<keyword evidence="9 12" id="KW-0675">Receptor</keyword>
<feature type="signal peptide" evidence="12">
    <location>
        <begin position="1"/>
        <end position="32"/>
    </location>
</feature>
<protein>
    <recommendedName>
        <fullName evidence="12">Netrin receptor UNC5</fullName>
    </recommendedName>
</protein>
<dbReference type="SMART" id="SM00409">
    <property type="entry name" value="IG"/>
    <property type="match status" value="2"/>
</dbReference>
<dbReference type="FunFam" id="1.10.533.10:FF:000092">
    <property type="entry name" value="Netrin receptor unc-5"/>
    <property type="match status" value="1"/>
</dbReference>
<organism evidence="16 17">
    <name type="scientific">Paralvinella palmiformis</name>
    <dbReference type="NCBI Taxonomy" id="53620"/>
    <lineage>
        <taxon>Eukaryota</taxon>
        <taxon>Metazoa</taxon>
        <taxon>Spiralia</taxon>
        <taxon>Lophotrochozoa</taxon>
        <taxon>Annelida</taxon>
        <taxon>Polychaeta</taxon>
        <taxon>Sedentaria</taxon>
        <taxon>Canalipalpata</taxon>
        <taxon>Terebellida</taxon>
        <taxon>Terebelliformia</taxon>
        <taxon>Alvinellidae</taxon>
        <taxon>Paralvinella</taxon>
    </lineage>
</organism>
<dbReference type="SMART" id="SM00209">
    <property type="entry name" value="TSP1"/>
    <property type="match status" value="2"/>
</dbReference>
<evidence type="ECO:0000256" key="7">
    <source>
        <dbReference type="ARBA" id="ARBA00023136"/>
    </source>
</evidence>
<dbReference type="SUPFAM" id="SSF48726">
    <property type="entry name" value="Immunoglobulin"/>
    <property type="match status" value="1"/>
</dbReference>
<comment type="subcellular location">
    <subcellularLocation>
        <location evidence="12">Cell membrane</location>
        <topology evidence="12">Single-pass type I membrane protein</topology>
    </subcellularLocation>
    <subcellularLocation>
        <location evidence="1">Membrane</location>
        <topology evidence="1">Single-pass type I membrane protein</topology>
    </subcellularLocation>
</comment>
<keyword evidence="6 12" id="KW-1133">Transmembrane helix</keyword>
<evidence type="ECO:0000313" key="17">
    <source>
        <dbReference type="Proteomes" id="UP001208570"/>
    </source>
</evidence>
<dbReference type="GO" id="GO:0005886">
    <property type="term" value="C:plasma membrane"/>
    <property type="evidence" value="ECO:0007669"/>
    <property type="project" value="UniProtKB-SubCell"/>
</dbReference>
<evidence type="ECO:0000256" key="11">
    <source>
        <dbReference type="ARBA" id="ARBA00023319"/>
    </source>
</evidence>
<dbReference type="PANTHER" id="PTHR12582:SF47">
    <property type="entry name" value="NETRIN RECEPTOR UNC-5"/>
    <property type="match status" value="1"/>
</dbReference>
<dbReference type="AlphaFoldDB" id="A0AAD9JNE9"/>
<gene>
    <name evidence="16" type="ORF">LSH36_217g01033</name>
</gene>
<keyword evidence="5 12" id="KW-0732">Signal</keyword>
<dbReference type="Pfam" id="PF00531">
    <property type="entry name" value="Death"/>
    <property type="match status" value="1"/>
</dbReference>
<comment type="function">
    <text evidence="12">Receptor for netrin required for axon guidance. Mediates axon repulsion of neuronal growth cones in the developing nervous system upon ligand binding.</text>
</comment>
<dbReference type="Gene3D" id="2.60.220.30">
    <property type="match status" value="1"/>
</dbReference>
<dbReference type="Pfam" id="PF25609">
    <property type="entry name" value="Unc5_NetrinR_N"/>
    <property type="match status" value="1"/>
</dbReference>
<dbReference type="Gene3D" id="2.60.40.10">
    <property type="entry name" value="Immunoglobulins"/>
    <property type="match status" value="2"/>
</dbReference>
<dbReference type="InterPro" id="IPR003598">
    <property type="entry name" value="Ig_sub2"/>
</dbReference>
<comment type="caution">
    <text evidence="12">Lacks conserved residue(s) required for the propagation of feature annotation.</text>
</comment>
<proteinExistence type="inferred from homology"/>
<evidence type="ECO:0000256" key="10">
    <source>
        <dbReference type="ARBA" id="ARBA00023180"/>
    </source>
</evidence>
<comment type="caution">
    <text evidence="16">The sequence shown here is derived from an EMBL/GenBank/DDBJ whole genome shotgun (WGS) entry which is preliminary data.</text>
</comment>
<dbReference type="Pfam" id="PF07679">
    <property type="entry name" value="I-set"/>
    <property type="match status" value="1"/>
</dbReference>
<dbReference type="InterPro" id="IPR057755">
    <property type="entry name" value="UNC5A-D-like_N"/>
</dbReference>
<dbReference type="InterPro" id="IPR000906">
    <property type="entry name" value="ZU5_dom"/>
</dbReference>
<dbReference type="GO" id="GO:0005042">
    <property type="term" value="F:netrin receptor activity"/>
    <property type="evidence" value="ECO:0007669"/>
    <property type="project" value="UniProtKB-UniRule"/>
</dbReference>
<dbReference type="FunFam" id="2.20.100.10:FF:000001">
    <property type="entry name" value="semaphorin-5A isoform X1"/>
    <property type="match status" value="1"/>
</dbReference>
<dbReference type="InterPro" id="IPR000884">
    <property type="entry name" value="TSP1_rpt"/>
</dbReference>
<evidence type="ECO:0000256" key="8">
    <source>
        <dbReference type="ARBA" id="ARBA00023157"/>
    </source>
</evidence>
<dbReference type="InterPro" id="IPR033772">
    <property type="entry name" value="UPA"/>
</dbReference>
<dbReference type="PANTHER" id="PTHR12582">
    <property type="entry name" value="NETRIN RECEPTOR UNC5"/>
    <property type="match status" value="1"/>
</dbReference>
<dbReference type="Pfam" id="PF17217">
    <property type="entry name" value="UPA"/>
    <property type="match status" value="1"/>
</dbReference>
<dbReference type="SMART" id="SM00218">
    <property type="entry name" value="ZU5"/>
    <property type="match status" value="1"/>
</dbReference>
<evidence type="ECO:0000256" key="1">
    <source>
        <dbReference type="ARBA" id="ARBA00004479"/>
    </source>
</evidence>
<dbReference type="SMART" id="SM00005">
    <property type="entry name" value="DEATH"/>
    <property type="match status" value="1"/>
</dbReference>
<dbReference type="Gene3D" id="2.20.100.10">
    <property type="entry name" value="Thrombospondin type-1 (TSP1) repeat"/>
    <property type="match status" value="2"/>
</dbReference>
<dbReference type="FunFam" id="2.60.40.10:FF:000032">
    <property type="entry name" value="palladin isoform X1"/>
    <property type="match status" value="1"/>
</dbReference>
<dbReference type="InterPro" id="IPR000488">
    <property type="entry name" value="Death_dom"/>
</dbReference>
<dbReference type="Proteomes" id="UP001208570">
    <property type="component" value="Unassembled WGS sequence"/>
</dbReference>
<evidence type="ECO:0000259" key="14">
    <source>
        <dbReference type="PROSITE" id="PS50835"/>
    </source>
</evidence>
<feature type="domain" description="ZU5" evidence="15">
    <location>
        <begin position="696"/>
        <end position="843"/>
    </location>
</feature>
<dbReference type="InterPro" id="IPR013098">
    <property type="entry name" value="Ig_I-set"/>
</dbReference>
<evidence type="ECO:0000259" key="13">
    <source>
        <dbReference type="PROSITE" id="PS50017"/>
    </source>
</evidence>
<accession>A0AAD9JNE9</accession>
<dbReference type="SUPFAM" id="SSF47986">
    <property type="entry name" value="DEATH domain"/>
    <property type="match status" value="1"/>
</dbReference>
<dbReference type="Pfam" id="PF00791">
    <property type="entry name" value="ZU5"/>
    <property type="match status" value="1"/>
</dbReference>
<name>A0AAD9JNE9_9ANNE</name>
<dbReference type="InterPro" id="IPR003599">
    <property type="entry name" value="Ig_sub"/>
</dbReference>
<dbReference type="SMART" id="SM00408">
    <property type="entry name" value="IGc2"/>
    <property type="match status" value="1"/>
</dbReference>
<dbReference type="Pfam" id="PF00090">
    <property type="entry name" value="TSP_1"/>
    <property type="match status" value="2"/>
</dbReference>
<evidence type="ECO:0000256" key="3">
    <source>
        <dbReference type="ARBA" id="ARBA00022473"/>
    </source>
</evidence>
<dbReference type="EMBL" id="JAODUP010000217">
    <property type="protein sequence ID" value="KAK2156254.1"/>
    <property type="molecule type" value="Genomic_DNA"/>
</dbReference>
<dbReference type="InterPro" id="IPR037936">
    <property type="entry name" value="UNC5A-D"/>
</dbReference>
<dbReference type="PROSITE" id="PS51145">
    <property type="entry name" value="ZU5"/>
    <property type="match status" value="1"/>
</dbReference>
<comment type="similarity">
    <text evidence="2 12">Belongs to the unc-5 family.</text>
</comment>
<dbReference type="InterPro" id="IPR007110">
    <property type="entry name" value="Ig-like_dom"/>
</dbReference>
<dbReference type="PROSITE" id="PS50017">
    <property type="entry name" value="DEATH_DOMAIN"/>
    <property type="match status" value="1"/>
</dbReference>
<keyword evidence="17" id="KW-1185">Reference proteome</keyword>
<evidence type="ECO:0000313" key="16">
    <source>
        <dbReference type="EMBL" id="KAK2156254.1"/>
    </source>
</evidence>
<dbReference type="PROSITE" id="PS50835">
    <property type="entry name" value="IG_LIKE"/>
    <property type="match status" value="1"/>
</dbReference>
<keyword evidence="3 12" id="KW-0217">Developmental protein</keyword>
<keyword evidence="4 12" id="KW-0812">Transmembrane</keyword>
<feature type="transmembrane region" description="Helical" evidence="12">
    <location>
        <begin position="538"/>
        <end position="561"/>
    </location>
</feature>
<dbReference type="InterPro" id="IPR036383">
    <property type="entry name" value="TSP1_rpt_sf"/>
</dbReference>
<evidence type="ECO:0000259" key="15">
    <source>
        <dbReference type="PROSITE" id="PS51145"/>
    </source>
</evidence>
<feature type="domain" description="Death" evidence="13">
    <location>
        <begin position="1051"/>
        <end position="1115"/>
    </location>
</feature>
<dbReference type="FunFam" id="2.20.100.10:FF:000002">
    <property type="entry name" value="Unc-5 netrin receptor C"/>
    <property type="match status" value="1"/>
</dbReference>
<dbReference type="InterPro" id="IPR011029">
    <property type="entry name" value="DEATH-like_dom_sf"/>
</dbReference>
<reference evidence="16" key="1">
    <citation type="journal article" date="2023" name="Mol. Biol. Evol.">
        <title>Third-Generation Sequencing Reveals the Adaptive Role of the Epigenome in Three Deep-Sea Polychaetes.</title>
        <authorList>
            <person name="Perez M."/>
            <person name="Aroh O."/>
            <person name="Sun Y."/>
            <person name="Lan Y."/>
            <person name="Juniper S.K."/>
            <person name="Young C.R."/>
            <person name="Angers B."/>
            <person name="Qian P.Y."/>
        </authorList>
    </citation>
    <scope>NUCLEOTIDE SEQUENCE</scope>
    <source>
        <strain evidence="16">P08H-3</strain>
    </source>
</reference>
<evidence type="ECO:0000256" key="9">
    <source>
        <dbReference type="ARBA" id="ARBA00023170"/>
    </source>
</evidence>
<evidence type="ECO:0000256" key="12">
    <source>
        <dbReference type="RuleBase" id="RU367033"/>
    </source>
</evidence>
<sequence>MWRTSCNMVGSMARHKRALLCLLTVLYEVAAGVQTDTEGQVAGAALMGDSVQSQQDAAPKFLEEPENLYYIVKGKPVTITCRAAPAFQIHFRCVGQWVRPEHVITLEKTDPDTGQSYLETSLDVTKEEVEEYYQSYDHAPNEYWCECLALNRGPNQPTPITVKSKKGIIQVAYLRKRFEREPINTAVEIESAAELQCLPPTGSPMPQVFWIKDGEQIDVKKEINYIISNEGNLIINQARLSDMGNYTCGATNIASTRLSESATLTVYVNGGWSTWSQWTDCNNRCGKGFQRRTRMCTNPQPLNGGSPCPGDSIQRAPCTNVCSVDGSWSTWSSWSTCSPDCKHHRRRMCDNPAPENGGQFCAGSDLDTANCTGGMCRDGFDVYELDGLQPGQAPFTHLGHDLPRDVCICTRSAVKWFDSQQTVLVANCSISFDSFHLTLCTLTSLQRTSSNKHSVVAIRFVPKSNKAEEIAAVSVLPLIPAAVCRGCAQILPGSRLYITMKRCLDEKFVAKFDNVLGLINHLYLFLSVAREFPDDNVAMYVGLGIAVAVFITVIFIIVFLLRRKKGQTPGVYNCPYAGGDDKKLHKSGADIVSVQPDITQTVVPQTYVTIRNPNTLDTPNNNHIGSMEKVPILSDNHSNILEHSSKCSDHLSANGSKMSLKNTSECDARPDSAYSDVTNRHSTISFQLPSNIDMDALVWATVTHAGGRITLPESGVSLTIPEGSVKKGTTEEIFLAVSRDDKDRPKLTDIQTVLSPVIICGPQTLDLRKPVILSFQHSASIKHGSWVLTIYSSDSPYDEPPQWQPLATLGQETINTPVYIQMDLNQCHLMTDNLMRFAMIGQPTVNGNTVKILKLAAFAPAVPSAMDYNLRVYFVEDTQDALEGVMQVERKLGGRLLDNPKQILFQYGGGNLCMTIEELDPAWRCKSTTNYQEIPFRHIWSGTQNGLHCSFALEHVDRTQQTLSCHICVFQPKLLQNQQVLQISCNLKEKLPASPAHLVPKNMRQRNSTVISSGCNSMVTLEQPQNVFRLSPEIRIHLCQILDPPNSRCNDWRMLAQRLSVDRYINYFATKKSPTEHILDLWEARHREKSAITDLMNSLRVMGRMDAAAVIEKDLGAWL</sequence>